<evidence type="ECO:0000256" key="8">
    <source>
        <dbReference type="ARBA" id="ARBA00023157"/>
    </source>
</evidence>
<dbReference type="EMBL" id="CP047156">
    <property type="protein sequence ID" value="QHB98959.1"/>
    <property type="molecule type" value="Genomic_DNA"/>
</dbReference>
<dbReference type="GO" id="GO:0016491">
    <property type="term" value="F:oxidoreductase activity"/>
    <property type="evidence" value="ECO:0007669"/>
    <property type="project" value="UniProtKB-KW"/>
</dbReference>
<feature type="transmembrane region" description="Helical" evidence="11">
    <location>
        <begin position="208"/>
        <end position="232"/>
    </location>
</feature>
<keyword evidence="4" id="KW-0874">Quinone</keyword>
<keyword evidence="14" id="KW-1185">Reference proteome</keyword>
<evidence type="ECO:0000256" key="11">
    <source>
        <dbReference type="SAM" id="Phobius"/>
    </source>
</evidence>
<proteinExistence type="inferred from homology"/>
<comment type="subcellular location">
    <subcellularLocation>
        <location evidence="1">Membrane</location>
        <topology evidence="1">Multi-pass membrane protein</topology>
    </subcellularLocation>
</comment>
<protein>
    <submittedName>
        <fullName evidence="13">Vitamin K epoxide reductase</fullName>
    </submittedName>
</protein>
<evidence type="ECO:0000256" key="9">
    <source>
        <dbReference type="ARBA" id="ARBA00023284"/>
    </source>
</evidence>
<feature type="region of interest" description="Disordered" evidence="10">
    <location>
        <begin position="1"/>
        <end position="20"/>
    </location>
</feature>
<gene>
    <name evidence="13" type="ORF">EK0264_00705</name>
</gene>
<keyword evidence="9" id="KW-0676">Redox-active center</keyword>
<name>A0A7L4YI30_9ACTN</name>
<evidence type="ECO:0000256" key="10">
    <source>
        <dbReference type="SAM" id="MobiDB-lite"/>
    </source>
</evidence>
<comment type="similarity">
    <text evidence="2">Belongs to the VKOR family.</text>
</comment>
<feature type="compositionally biased region" description="Acidic residues" evidence="10">
    <location>
        <begin position="9"/>
        <end position="20"/>
    </location>
</feature>
<feature type="transmembrane region" description="Helical" evidence="11">
    <location>
        <begin position="135"/>
        <end position="155"/>
    </location>
</feature>
<dbReference type="InterPro" id="IPR012932">
    <property type="entry name" value="VKOR"/>
</dbReference>
<feature type="transmembrane region" description="Helical" evidence="11">
    <location>
        <begin position="48"/>
        <end position="68"/>
    </location>
</feature>
<evidence type="ECO:0000256" key="5">
    <source>
        <dbReference type="ARBA" id="ARBA00022989"/>
    </source>
</evidence>
<dbReference type="InterPro" id="IPR038354">
    <property type="entry name" value="VKOR_sf"/>
</dbReference>
<evidence type="ECO:0000256" key="2">
    <source>
        <dbReference type="ARBA" id="ARBA00006214"/>
    </source>
</evidence>
<feature type="transmembrane region" description="Helical" evidence="11">
    <location>
        <begin position="167"/>
        <end position="188"/>
    </location>
</feature>
<keyword evidence="5 11" id="KW-1133">Transmembrane helix</keyword>
<evidence type="ECO:0000256" key="4">
    <source>
        <dbReference type="ARBA" id="ARBA00022719"/>
    </source>
</evidence>
<evidence type="ECO:0000313" key="13">
    <source>
        <dbReference type="EMBL" id="QHB98959.1"/>
    </source>
</evidence>
<keyword evidence="6" id="KW-0560">Oxidoreductase</keyword>
<dbReference type="Proteomes" id="UP000463857">
    <property type="component" value="Chromosome"/>
</dbReference>
<keyword evidence="3 11" id="KW-0812">Transmembrane</keyword>
<dbReference type="Gene3D" id="1.20.1440.130">
    <property type="entry name" value="VKOR domain"/>
    <property type="match status" value="1"/>
</dbReference>
<evidence type="ECO:0000256" key="7">
    <source>
        <dbReference type="ARBA" id="ARBA00023136"/>
    </source>
</evidence>
<dbReference type="InterPro" id="IPR041714">
    <property type="entry name" value="VKOR_Actinobacteria"/>
</dbReference>
<dbReference type="Pfam" id="PF07884">
    <property type="entry name" value="VKOR"/>
    <property type="match status" value="1"/>
</dbReference>
<dbReference type="RefSeq" id="WP_159541970.1">
    <property type="nucleotide sequence ID" value="NZ_CP047156.1"/>
</dbReference>
<evidence type="ECO:0000256" key="1">
    <source>
        <dbReference type="ARBA" id="ARBA00004141"/>
    </source>
</evidence>
<accession>A0A7L4YI30</accession>
<evidence type="ECO:0000256" key="3">
    <source>
        <dbReference type="ARBA" id="ARBA00022692"/>
    </source>
</evidence>
<reference evidence="13 14" key="1">
    <citation type="journal article" date="2018" name="Int. J. Syst. Evol. Microbiol.">
        <title>Epidermidibacterium keratini gen. nov., sp. nov., a member of the family Sporichthyaceae, isolated from keratin epidermis.</title>
        <authorList>
            <person name="Lee D.G."/>
            <person name="Trujillo M.E."/>
            <person name="Kang S."/>
            <person name="Nam J.J."/>
            <person name="Kim Y.J."/>
        </authorList>
    </citation>
    <scope>NUCLEOTIDE SEQUENCE [LARGE SCALE GENOMIC DNA]</scope>
    <source>
        <strain evidence="13 14">EPI-7</strain>
    </source>
</reference>
<organism evidence="13 14">
    <name type="scientific">Epidermidibacterium keratini</name>
    <dbReference type="NCBI Taxonomy" id="1891644"/>
    <lineage>
        <taxon>Bacteria</taxon>
        <taxon>Bacillati</taxon>
        <taxon>Actinomycetota</taxon>
        <taxon>Actinomycetes</taxon>
        <taxon>Sporichthyales</taxon>
        <taxon>Sporichthyaceae</taxon>
        <taxon>Epidermidibacterium</taxon>
    </lineage>
</organism>
<evidence type="ECO:0000259" key="12">
    <source>
        <dbReference type="SMART" id="SM00756"/>
    </source>
</evidence>
<dbReference type="AlphaFoldDB" id="A0A7L4YI30"/>
<evidence type="ECO:0000256" key="6">
    <source>
        <dbReference type="ARBA" id="ARBA00023002"/>
    </source>
</evidence>
<dbReference type="GO" id="GO:0016020">
    <property type="term" value="C:membrane"/>
    <property type="evidence" value="ECO:0007669"/>
    <property type="project" value="UniProtKB-SubCell"/>
</dbReference>
<feature type="domain" description="Vitamin K epoxide reductase" evidence="12">
    <location>
        <begin position="45"/>
        <end position="186"/>
    </location>
</feature>
<feature type="transmembrane region" description="Helical" evidence="11">
    <location>
        <begin position="109"/>
        <end position="129"/>
    </location>
</feature>
<dbReference type="GO" id="GO:0048038">
    <property type="term" value="F:quinone binding"/>
    <property type="evidence" value="ECO:0007669"/>
    <property type="project" value="UniProtKB-KW"/>
</dbReference>
<dbReference type="KEGG" id="eke:EK0264_00705"/>
<dbReference type="InParanoid" id="A0A7L4YI30"/>
<keyword evidence="7 11" id="KW-0472">Membrane</keyword>
<sequence>MERLATDDRVEENDNLADEGFVDDDAQYDDLEEESYDVDERDRAPRSLGWILTLGGIFGFLGAFILTIERLELLKDPNYMPTCSIDSVLQCSAVMTSNQAEAFGFPNPIIGIIAFPIVILTGVLALARVDLPAWYWRWTMVGMLYGLVFVGWLISQSLYEIRALCPYCMVVWAAMIPMFWRTLGYAASSGKFGDAVAESAVGRVLGRYWWAFMIATYVLVIGLVLQAFPYYFF</sequence>
<evidence type="ECO:0000313" key="14">
    <source>
        <dbReference type="Proteomes" id="UP000463857"/>
    </source>
</evidence>
<dbReference type="SMART" id="SM00756">
    <property type="entry name" value="VKc"/>
    <property type="match status" value="1"/>
</dbReference>
<dbReference type="CDD" id="cd12922">
    <property type="entry name" value="VKOR_5"/>
    <property type="match status" value="1"/>
</dbReference>
<keyword evidence="8" id="KW-1015">Disulfide bond</keyword>
<dbReference type="OrthoDB" id="9783799at2"/>